<dbReference type="PROSITE" id="PS50948">
    <property type="entry name" value="PAN"/>
    <property type="match status" value="1"/>
</dbReference>
<dbReference type="Proteomes" id="UP001341245">
    <property type="component" value="Unassembled WGS sequence"/>
</dbReference>
<protein>
    <recommendedName>
        <fullName evidence="2">Apple domain-containing protein</fullName>
    </recommendedName>
</protein>
<feature type="chain" id="PRO_5045082423" description="Apple domain-containing protein" evidence="1">
    <location>
        <begin position="20"/>
        <end position="291"/>
    </location>
</feature>
<dbReference type="EMBL" id="JASGXD010000005">
    <property type="protein sequence ID" value="KAK6005728.1"/>
    <property type="molecule type" value="Genomic_DNA"/>
</dbReference>
<dbReference type="InterPro" id="IPR003609">
    <property type="entry name" value="Pan_app"/>
</dbReference>
<name>A0ABR0TMS1_AURPU</name>
<sequence>MKNIIESLCFLSAASLTLANPLLQHRAVCNADNCARAVTGTARASPPLASRLADCSSFQKVTITPAAVTSTITITPSTSVITDTIVASSTIVISTTTPTTIFVGDMKKRQMTDSPNVVPLYASACSGSSRYASACSCFGATKTTITVAAPTVLITVTAMTPLTTTSTTTTSIVATSTSVIAVTSTVVPGPKPICGSTIQGAGPCGCTYTVTCGQKYTGGRIIETLNLLSETDCVNACDGYDNCFNVDYSRSTGQCNIYQRASGPMAVDDDDAYSFAGTCPFHNSNAQCVVG</sequence>
<evidence type="ECO:0000313" key="3">
    <source>
        <dbReference type="EMBL" id="KAK6005728.1"/>
    </source>
</evidence>
<feature type="domain" description="Apple" evidence="2">
    <location>
        <begin position="206"/>
        <end position="279"/>
    </location>
</feature>
<comment type="caution">
    <text evidence="3">The sequence shown here is derived from an EMBL/GenBank/DDBJ whole genome shotgun (WGS) entry which is preliminary data.</text>
</comment>
<proteinExistence type="predicted"/>
<evidence type="ECO:0000259" key="2">
    <source>
        <dbReference type="PROSITE" id="PS50948"/>
    </source>
</evidence>
<accession>A0ABR0TMS1</accession>
<evidence type="ECO:0000256" key="1">
    <source>
        <dbReference type="SAM" id="SignalP"/>
    </source>
</evidence>
<feature type="signal peptide" evidence="1">
    <location>
        <begin position="1"/>
        <end position="19"/>
    </location>
</feature>
<reference evidence="3 4" key="1">
    <citation type="submission" date="2023-11" db="EMBL/GenBank/DDBJ databases">
        <title>Draft genome sequence and annotation of the polyextremotolerant black yeast-like fungus Aureobasidium pullulans NRRL 62042.</title>
        <authorList>
            <person name="Dielentheis-Frenken M.R.E."/>
            <person name="Wibberg D."/>
            <person name="Blank L.M."/>
            <person name="Tiso T."/>
        </authorList>
    </citation>
    <scope>NUCLEOTIDE SEQUENCE [LARGE SCALE GENOMIC DNA]</scope>
    <source>
        <strain evidence="3 4">NRRL 62042</strain>
    </source>
</reference>
<organism evidence="3 4">
    <name type="scientific">Aureobasidium pullulans</name>
    <name type="common">Black yeast</name>
    <name type="synonym">Pullularia pullulans</name>
    <dbReference type="NCBI Taxonomy" id="5580"/>
    <lineage>
        <taxon>Eukaryota</taxon>
        <taxon>Fungi</taxon>
        <taxon>Dikarya</taxon>
        <taxon>Ascomycota</taxon>
        <taxon>Pezizomycotina</taxon>
        <taxon>Dothideomycetes</taxon>
        <taxon>Dothideomycetidae</taxon>
        <taxon>Dothideales</taxon>
        <taxon>Saccotheciaceae</taxon>
        <taxon>Aureobasidium</taxon>
    </lineage>
</organism>
<keyword evidence="1" id="KW-0732">Signal</keyword>
<gene>
    <name evidence="3" type="ORF">QM012_007370</name>
</gene>
<keyword evidence="4" id="KW-1185">Reference proteome</keyword>
<evidence type="ECO:0000313" key="4">
    <source>
        <dbReference type="Proteomes" id="UP001341245"/>
    </source>
</evidence>